<dbReference type="Pfam" id="PF00410">
    <property type="entry name" value="Ribosomal_S8"/>
    <property type="match status" value="1"/>
</dbReference>
<dbReference type="STRING" id="617002.SAMN05660653_01054"/>
<dbReference type="GO" id="GO:0006412">
    <property type="term" value="P:translation"/>
    <property type="evidence" value="ECO:0007669"/>
    <property type="project" value="UniProtKB-UniRule"/>
</dbReference>
<keyword evidence="5 8" id="KW-0687">Ribonucleoprotein</keyword>
<evidence type="ECO:0000256" key="4">
    <source>
        <dbReference type="ARBA" id="ARBA00022980"/>
    </source>
</evidence>
<keyword evidence="3 8" id="KW-0694">RNA-binding</keyword>
<comment type="subunit">
    <text evidence="7 8">Part of the 30S ribosomal subunit. Contacts proteins S5 and S12.</text>
</comment>
<dbReference type="InterPro" id="IPR000630">
    <property type="entry name" value="Ribosomal_uS8"/>
</dbReference>
<keyword evidence="4 8" id="KW-0689">Ribosomal protein</keyword>
<organism evidence="10 11">
    <name type="scientific">Desulfonatronum thiosulfatophilum</name>
    <dbReference type="NCBI Taxonomy" id="617002"/>
    <lineage>
        <taxon>Bacteria</taxon>
        <taxon>Pseudomonadati</taxon>
        <taxon>Thermodesulfobacteriota</taxon>
        <taxon>Desulfovibrionia</taxon>
        <taxon>Desulfovibrionales</taxon>
        <taxon>Desulfonatronaceae</taxon>
        <taxon>Desulfonatronum</taxon>
    </lineage>
</organism>
<dbReference type="FunFam" id="3.30.1370.30:FF:000002">
    <property type="entry name" value="30S ribosomal protein S8"/>
    <property type="match status" value="1"/>
</dbReference>
<protein>
    <recommendedName>
        <fullName evidence="6 8">Small ribosomal subunit protein uS8</fullName>
    </recommendedName>
</protein>
<evidence type="ECO:0000256" key="9">
    <source>
        <dbReference type="RuleBase" id="RU003660"/>
    </source>
</evidence>
<dbReference type="GO" id="GO:0003735">
    <property type="term" value="F:structural constituent of ribosome"/>
    <property type="evidence" value="ECO:0007669"/>
    <property type="project" value="InterPro"/>
</dbReference>
<evidence type="ECO:0000256" key="5">
    <source>
        <dbReference type="ARBA" id="ARBA00023274"/>
    </source>
</evidence>
<dbReference type="InterPro" id="IPR035987">
    <property type="entry name" value="Ribosomal_uS8_sf"/>
</dbReference>
<proteinExistence type="inferred from homology"/>
<dbReference type="EMBL" id="FMXO01000005">
    <property type="protein sequence ID" value="SDB21827.1"/>
    <property type="molecule type" value="Genomic_DNA"/>
</dbReference>
<dbReference type="GO" id="GO:0005840">
    <property type="term" value="C:ribosome"/>
    <property type="evidence" value="ECO:0007669"/>
    <property type="project" value="UniProtKB-KW"/>
</dbReference>
<dbReference type="GO" id="GO:1990904">
    <property type="term" value="C:ribonucleoprotein complex"/>
    <property type="evidence" value="ECO:0007669"/>
    <property type="project" value="UniProtKB-KW"/>
</dbReference>
<evidence type="ECO:0000256" key="3">
    <source>
        <dbReference type="ARBA" id="ARBA00022884"/>
    </source>
</evidence>
<evidence type="ECO:0000256" key="7">
    <source>
        <dbReference type="ARBA" id="ARBA00046740"/>
    </source>
</evidence>
<dbReference type="NCBIfam" id="NF001109">
    <property type="entry name" value="PRK00136.1"/>
    <property type="match status" value="1"/>
</dbReference>
<dbReference type="PANTHER" id="PTHR11758">
    <property type="entry name" value="40S RIBOSOMAL PROTEIN S15A"/>
    <property type="match status" value="1"/>
</dbReference>
<dbReference type="Proteomes" id="UP000198771">
    <property type="component" value="Unassembled WGS sequence"/>
</dbReference>
<dbReference type="GO" id="GO:0005737">
    <property type="term" value="C:cytoplasm"/>
    <property type="evidence" value="ECO:0007669"/>
    <property type="project" value="UniProtKB-ARBA"/>
</dbReference>
<gene>
    <name evidence="8" type="primary">rpsH</name>
    <name evidence="10" type="ORF">SAMN05660653_01054</name>
</gene>
<dbReference type="AlphaFoldDB" id="A0A1G6BMM2"/>
<accession>A0A1G6BMM2</accession>
<dbReference type="SUPFAM" id="SSF56047">
    <property type="entry name" value="Ribosomal protein S8"/>
    <property type="match status" value="1"/>
</dbReference>
<sequence>MLLNDPIADMLARIRNAQKALHKEVFIPASKMTESISVILKEHGFVSDVSNEEGKLRVVLKYLSSKGAISGSRRLSKPGLRIYVGAKDIPAVQNGLGIAILSTPQGVLEGRKAHADNVGGELLCEIW</sequence>
<comment type="similarity">
    <text evidence="1 8 9">Belongs to the universal ribosomal protein uS8 family.</text>
</comment>
<evidence type="ECO:0000313" key="10">
    <source>
        <dbReference type="EMBL" id="SDB21827.1"/>
    </source>
</evidence>
<dbReference type="HAMAP" id="MF_01302_B">
    <property type="entry name" value="Ribosomal_uS8_B"/>
    <property type="match status" value="1"/>
</dbReference>
<evidence type="ECO:0000313" key="11">
    <source>
        <dbReference type="Proteomes" id="UP000198771"/>
    </source>
</evidence>
<keyword evidence="11" id="KW-1185">Reference proteome</keyword>
<dbReference type="GO" id="GO:0019843">
    <property type="term" value="F:rRNA binding"/>
    <property type="evidence" value="ECO:0007669"/>
    <property type="project" value="UniProtKB-UniRule"/>
</dbReference>
<evidence type="ECO:0000256" key="6">
    <source>
        <dbReference type="ARBA" id="ARBA00035258"/>
    </source>
</evidence>
<evidence type="ECO:0000256" key="2">
    <source>
        <dbReference type="ARBA" id="ARBA00022730"/>
    </source>
</evidence>
<evidence type="ECO:0000256" key="1">
    <source>
        <dbReference type="ARBA" id="ARBA00006471"/>
    </source>
</evidence>
<keyword evidence="2 8" id="KW-0699">rRNA-binding</keyword>
<dbReference type="Gene3D" id="3.30.1370.30">
    <property type="match status" value="1"/>
</dbReference>
<dbReference type="InterPro" id="IPR047863">
    <property type="entry name" value="Ribosomal_uS8_CS"/>
</dbReference>
<evidence type="ECO:0000256" key="8">
    <source>
        <dbReference type="HAMAP-Rule" id="MF_01302"/>
    </source>
</evidence>
<dbReference type="Gene3D" id="3.30.1490.10">
    <property type="match status" value="1"/>
</dbReference>
<dbReference type="FunFam" id="3.30.1490.10:FF:000001">
    <property type="entry name" value="30S ribosomal protein S8"/>
    <property type="match status" value="1"/>
</dbReference>
<reference evidence="10 11" key="1">
    <citation type="submission" date="2016-10" db="EMBL/GenBank/DDBJ databases">
        <authorList>
            <person name="de Groot N.N."/>
        </authorList>
    </citation>
    <scope>NUCLEOTIDE SEQUENCE [LARGE SCALE GENOMIC DNA]</scope>
    <source>
        <strain evidence="10 11">ASO4-2</strain>
    </source>
</reference>
<comment type="function">
    <text evidence="8">One of the primary rRNA binding proteins, it binds directly to 16S rRNA central domain where it helps coordinate assembly of the platform of the 30S subunit.</text>
</comment>
<dbReference type="PROSITE" id="PS00053">
    <property type="entry name" value="RIBOSOMAL_S8"/>
    <property type="match status" value="1"/>
</dbReference>
<name>A0A1G6BMM2_9BACT</name>